<feature type="region of interest" description="Disordered" evidence="2">
    <location>
        <begin position="361"/>
        <end position="381"/>
    </location>
</feature>
<accession>A0A9P6GHY0</accession>
<evidence type="ECO:0000313" key="4">
    <source>
        <dbReference type="Proteomes" id="UP000756921"/>
    </source>
</evidence>
<feature type="coiled-coil region" evidence="1">
    <location>
        <begin position="333"/>
        <end position="360"/>
    </location>
</feature>
<dbReference type="Proteomes" id="UP000756921">
    <property type="component" value="Unassembled WGS sequence"/>
</dbReference>
<feature type="compositionally biased region" description="Basic and acidic residues" evidence="2">
    <location>
        <begin position="361"/>
        <end position="374"/>
    </location>
</feature>
<proteinExistence type="predicted"/>
<keyword evidence="4" id="KW-1185">Reference proteome</keyword>
<dbReference type="OrthoDB" id="3799619at2759"/>
<organism evidence="3 4">
    <name type="scientific">Paraphaeosphaeria minitans</name>
    <dbReference type="NCBI Taxonomy" id="565426"/>
    <lineage>
        <taxon>Eukaryota</taxon>
        <taxon>Fungi</taxon>
        <taxon>Dikarya</taxon>
        <taxon>Ascomycota</taxon>
        <taxon>Pezizomycotina</taxon>
        <taxon>Dothideomycetes</taxon>
        <taxon>Pleosporomycetidae</taxon>
        <taxon>Pleosporales</taxon>
        <taxon>Massarineae</taxon>
        <taxon>Didymosphaeriaceae</taxon>
        <taxon>Paraphaeosphaeria</taxon>
    </lineage>
</organism>
<reference evidence="3" key="1">
    <citation type="journal article" date="2020" name="Mol. Plant Microbe Interact.">
        <title>Genome Sequence of the Biocontrol Agent Coniothyrium minitans strain Conio (IMI 134523).</title>
        <authorList>
            <person name="Patel D."/>
            <person name="Shittu T.A."/>
            <person name="Baroncelli R."/>
            <person name="Muthumeenakshi S."/>
            <person name="Osborne T.H."/>
            <person name="Janganan T.K."/>
            <person name="Sreenivasaprasad S."/>
        </authorList>
    </citation>
    <scope>NUCLEOTIDE SEQUENCE</scope>
    <source>
        <strain evidence="3">Conio</strain>
    </source>
</reference>
<gene>
    <name evidence="3" type="ORF">PMIN01_06853</name>
</gene>
<evidence type="ECO:0000256" key="2">
    <source>
        <dbReference type="SAM" id="MobiDB-lite"/>
    </source>
</evidence>
<protein>
    <submittedName>
        <fullName evidence="3">Uncharacterized protein</fullName>
    </submittedName>
</protein>
<evidence type="ECO:0000313" key="3">
    <source>
        <dbReference type="EMBL" id="KAF9735448.1"/>
    </source>
</evidence>
<name>A0A9P6GHY0_9PLEO</name>
<comment type="caution">
    <text evidence="3">The sequence shown here is derived from an EMBL/GenBank/DDBJ whole genome shotgun (WGS) entry which is preliminary data.</text>
</comment>
<dbReference type="EMBL" id="WJXW01000006">
    <property type="protein sequence ID" value="KAF9735448.1"/>
    <property type="molecule type" value="Genomic_DNA"/>
</dbReference>
<evidence type="ECO:0000256" key="1">
    <source>
        <dbReference type="SAM" id="Coils"/>
    </source>
</evidence>
<dbReference type="AlphaFoldDB" id="A0A9P6GHY0"/>
<sequence length="381" mass="42688">MPLDRVDDGTDHDSLDTVQQHRRFMAMLYRYFFTPASVGPDDTTRKNLQALIVSMAVLESEMSAFNVYVITQHMHGKPLNMWPKYEQYSGLSAASRELEDIVTHIKKLAQCAGFSSKCCIDMYTFQAREISIKVSNIIATIMKTMSDKTKQIEAEAGTDAHKSTEQDAAIVTIMSELAEVIKHLTAAAESTWTALNLLETMAAKSSPQQANKFAKMHAYLPWVCCAITAILALSTFFNARDNAFQSPDLDSMRSSIAEMQSLCGLVNKNLDIAAYIRNGTLARVDQRLLALEHAWRDNDERLDNVWEALGPPNAEGTYFSRDMGAPDGQRIDSRVLKARMDKLEADALEFKRRVQRAEVRTTSRLNKLDRKRGGSGDTEAE</sequence>
<keyword evidence="1" id="KW-0175">Coiled coil</keyword>